<dbReference type="PANTHER" id="PTHR33362:SF5">
    <property type="entry name" value="C4-DICARBOXYLATE TRAP TRANSPORTER LARGE PERMEASE PROTEIN DCTM"/>
    <property type="match status" value="1"/>
</dbReference>
<evidence type="ECO:0000313" key="10">
    <source>
        <dbReference type="Proteomes" id="UP000425916"/>
    </source>
</evidence>
<keyword evidence="10" id="KW-1185">Reference proteome</keyword>
<protein>
    <submittedName>
        <fullName evidence="9">C4-dicarboxylate TRAP transporter large permease protein DctM</fullName>
    </submittedName>
</protein>
<feature type="transmembrane region" description="Helical" evidence="7">
    <location>
        <begin position="55"/>
        <end position="75"/>
    </location>
</feature>
<comment type="subcellular location">
    <subcellularLocation>
        <location evidence="1">Cell inner membrane</location>
        <topology evidence="1">Multi-pass membrane protein</topology>
    </subcellularLocation>
</comment>
<feature type="transmembrane region" description="Helical" evidence="7">
    <location>
        <begin position="242"/>
        <end position="258"/>
    </location>
</feature>
<keyword evidence="5 7" id="KW-1133">Transmembrane helix</keyword>
<accession>A0A6I5ZTB0</accession>
<feature type="transmembrane region" description="Helical" evidence="7">
    <location>
        <begin position="6"/>
        <end position="34"/>
    </location>
</feature>
<reference evidence="9 10" key="1">
    <citation type="submission" date="2019-11" db="EMBL/GenBank/DDBJ databases">
        <title>Genome sequence of Moorella glycerini DSM11254.</title>
        <authorList>
            <person name="Poehlein A."/>
            <person name="Boeer T."/>
            <person name="Daniel R."/>
        </authorList>
    </citation>
    <scope>NUCLEOTIDE SEQUENCE [LARGE SCALE GENOMIC DNA]</scope>
    <source>
        <strain evidence="9 10">DSM 11254</strain>
    </source>
</reference>
<dbReference type="GO" id="GO:0005886">
    <property type="term" value="C:plasma membrane"/>
    <property type="evidence" value="ECO:0007669"/>
    <property type="project" value="UniProtKB-SubCell"/>
</dbReference>
<sequence length="432" mass="46477">MIIAATVIILIIFLLLGIEIGTAMGLTGMALLYHMYGNGALSVAAKVMFDSLNDMTLLTIPLFVLMGAIMMKGGIGDEIFKFFDSLAGHLPGGAGIATVLSCSVLAAMCGSSVGITAAIGAMAVDNLRKRGYNLELSLGLPSSAGGLGALMPASVGAILYASITDVSVGQMLMAGLIPALVIVVLFSVYTVWAFNHSENKSLGEKHTWAERWQAFKRAFWGLTVPVLLLVGIYGGFATVTEIAAVACFWSLIITMFIYRRLTWKDLLPTFRWGLSVAAMVMYLIATSLLLSNAITQLGVPEMIRAFFVNNNIPLWGFLIITMVYLVILGTALEGASMLLLTMPVLTPVLHAYNYNLIAYGVLFLINVELSLLSPPVGLTVQTVERIAKSLRLPITSTTAWKGCIPFFILYTVAMILVAVFPQLALWLPSTMK</sequence>
<feature type="transmembrane region" description="Helical" evidence="7">
    <location>
        <begin position="270"/>
        <end position="294"/>
    </location>
</feature>
<dbReference type="Pfam" id="PF06808">
    <property type="entry name" value="DctM"/>
    <property type="match status" value="1"/>
</dbReference>
<feature type="transmembrane region" description="Helical" evidence="7">
    <location>
        <begin position="407"/>
        <end position="427"/>
    </location>
</feature>
<evidence type="ECO:0000256" key="4">
    <source>
        <dbReference type="ARBA" id="ARBA00022692"/>
    </source>
</evidence>
<dbReference type="AlphaFoldDB" id="A0A6I5ZTB0"/>
<dbReference type="OrthoDB" id="9772674at2"/>
<dbReference type="EMBL" id="CP046244">
    <property type="protein sequence ID" value="QGP93150.1"/>
    <property type="molecule type" value="Genomic_DNA"/>
</dbReference>
<gene>
    <name evidence="9" type="primary">dctM_4</name>
    <name evidence="9" type="ORF">MGLY_25500</name>
</gene>
<name>A0A6I5ZTB0_9FIRM</name>
<dbReference type="PIRSF" id="PIRSF006066">
    <property type="entry name" value="HI0050"/>
    <property type="match status" value="1"/>
</dbReference>
<evidence type="ECO:0000256" key="3">
    <source>
        <dbReference type="ARBA" id="ARBA00022519"/>
    </source>
</evidence>
<evidence type="ECO:0000256" key="6">
    <source>
        <dbReference type="ARBA" id="ARBA00023136"/>
    </source>
</evidence>
<feature type="transmembrane region" description="Helical" evidence="7">
    <location>
        <begin position="172"/>
        <end position="194"/>
    </location>
</feature>
<evidence type="ECO:0000256" key="7">
    <source>
        <dbReference type="SAM" id="Phobius"/>
    </source>
</evidence>
<dbReference type="NCBIfam" id="TIGR00786">
    <property type="entry name" value="dctM"/>
    <property type="match status" value="1"/>
</dbReference>
<organism evidence="9 10">
    <name type="scientific">Neomoorella glycerini</name>
    <dbReference type="NCBI Taxonomy" id="55779"/>
    <lineage>
        <taxon>Bacteria</taxon>
        <taxon>Bacillati</taxon>
        <taxon>Bacillota</taxon>
        <taxon>Clostridia</taxon>
        <taxon>Neomoorellales</taxon>
        <taxon>Neomoorellaceae</taxon>
        <taxon>Neomoorella</taxon>
    </lineage>
</organism>
<evidence type="ECO:0000259" key="8">
    <source>
        <dbReference type="Pfam" id="PF06808"/>
    </source>
</evidence>
<keyword evidence="6 7" id="KW-0472">Membrane</keyword>
<dbReference type="PANTHER" id="PTHR33362">
    <property type="entry name" value="SIALIC ACID TRAP TRANSPORTER PERMEASE PROTEIN SIAT-RELATED"/>
    <property type="match status" value="1"/>
</dbReference>
<feature type="transmembrane region" description="Helical" evidence="7">
    <location>
        <begin position="352"/>
        <end position="372"/>
    </location>
</feature>
<dbReference type="Proteomes" id="UP000425916">
    <property type="component" value="Chromosome"/>
</dbReference>
<dbReference type="GO" id="GO:0022857">
    <property type="term" value="F:transmembrane transporter activity"/>
    <property type="evidence" value="ECO:0007669"/>
    <property type="project" value="TreeGrafter"/>
</dbReference>
<feature type="transmembrane region" description="Helical" evidence="7">
    <location>
        <begin position="95"/>
        <end position="124"/>
    </location>
</feature>
<dbReference type="InterPro" id="IPR004681">
    <property type="entry name" value="TRAP_DctM"/>
</dbReference>
<evidence type="ECO:0000313" key="9">
    <source>
        <dbReference type="EMBL" id="QGP93150.1"/>
    </source>
</evidence>
<feature type="domain" description="TRAP C4-dicarboxylate transport system permease DctM subunit" evidence="8">
    <location>
        <begin position="7"/>
        <end position="423"/>
    </location>
</feature>
<evidence type="ECO:0000256" key="1">
    <source>
        <dbReference type="ARBA" id="ARBA00004429"/>
    </source>
</evidence>
<dbReference type="RefSeq" id="WP_156274378.1">
    <property type="nucleotide sequence ID" value="NZ_CP046244.1"/>
</dbReference>
<feature type="transmembrane region" description="Helical" evidence="7">
    <location>
        <begin position="136"/>
        <end position="160"/>
    </location>
</feature>
<evidence type="ECO:0000256" key="2">
    <source>
        <dbReference type="ARBA" id="ARBA00022475"/>
    </source>
</evidence>
<feature type="transmembrane region" description="Helical" evidence="7">
    <location>
        <begin position="215"/>
        <end position="236"/>
    </location>
</feature>
<evidence type="ECO:0000256" key="5">
    <source>
        <dbReference type="ARBA" id="ARBA00022989"/>
    </source>
</evidence>
<keyword evidence="3" id="KW-0997">Cell inner membrane</keyword>
<keyword evidence="2" id="KW-1003">Cell membrane</keyword>
<dbReference type="InterPro" id="IPR010656">
    <property type="entry name" value="DctM"/>
</dbReference>
<keyword evidence="4 7" id="KW-0812">Transmembrane</keyword>
<proteinExistence type="predicted"/>
<feature type="transmembrane region" description="Helical" evidence="7">
    <location>
        <begin position="314"/>
        <end position="340"/>
    </location>
</feature>